<gene>
    <name evidence="2" type="ORF">GQ55_9G143200</name>
</gene>
<dbReference type="InterPro" id="IPR036047">
    <property type="entry name" value="F-box-like_dom_sf"/>
</dbReference>
<feature type="domain" description="F-box" evidence="1">
    <location>
        <begin position="15"/>
        <end position="55"/>
    </location>
</feature>
<dbReference type="Pfam" id="PF00646">
    <property type="entry name" value="F-box"/>
    <property type="match status" value="1"/>
</dbReference>
<dbReference type="Gramene" id="PUZ37720">
    <property type="protein sequence ID" value="PUZ37720"/>
    <property type="gene ID" value="GQ55_9G143200"/>
</dbReference>
<protein>
    <recommendedName>
        <fullName evidence="1">F-box domain-containing protein</fullName>
    </recommendedName>
</protein>
<organism evidence="2 3">
    <name type="scientific">Panicum hallii var. hallii</name>
    <dbReference type="NCBI Taxonomy" id="1504633"/>
    <lineage>
        <taxon>Eukaryota</taxon>
        <taxon>Viridiplantae</taxon>
        <taxon>Streptophyta</taxon>
        <taxon>Embryophyta</taxon>
        <taxon>Tracheophyta</taxon>
        <taxon>Spermatophyta</taxon>
        <taxon>Magnoliopsida</taxon>
        <taxon>Liliopsida</taxon>
        <taxon>Poales</taxon>
        <taxon>Poaceae</taxon>
        <taxon>PACMAD clade</taxon>
        <taxon>Panicoideae</taxon>
        <taxon>Panicodae</taxon>
        <taxon>Paniceae</taxon>
        <taxon>Panicinae</taxon>
        <taxon>Panicum</taxon>
        <taxon>Panicum sect. Panicum</taxon>
    </lineage>
</organism>
<dbReference type="OrthoDB" id="639965at2759"/>
<reference evidence="2 3" key="1">
    <citation type="submission" date="2018-04" db="EMBL/GenBank/DDBJ databases">
        <title>WGS assembly of Panicum hallii var. hallii HAL2.</title>
        <authorList>
            <person name="Lovell J."/>
            <person name="Jenkins J."/>
            <person name="Lowry D."/>
            <person name="Mamidi S."/>
            <person name="Sreedasyam A."/>
            <person name="Weng X."/>
            <person name="Barry K."/>
            <person name="Bonette J."/>
            <person name="Campitelli B."/>
            <person name="Daum C."/>
            <person name="Gordon S."/>
            <person name="Gould B."/>
            <person name="Lipzen A."/>
            <person name="MacQueen A."/>
            <person name="Palacio-Mejia J."/>
            <person name="Plott C."/>
            <person name="Shakirov E."/>
            <person name="Shu S."/>
            <person name="Yoshinaga Y."/>
            <person name="Zane M."/>
            <person name="Rokhsar D."/>
            <person name="Grimwood J."/>
            <person name="Schmutz J."/>
            <person name="Juenger T."/>
        </authorList>
    </citation>
    <scope>NUCLEOTIDE SEQUENCE [LARGE SCALE GENOMIC DNA]</scope>
    <source>
        <strain evidence="3">cv. HAL2</strain>
    </source>
</reference>
<dbReference type="SMART" id="SM00256">
    <property type="entry name" value="FBOX"/>
    <property type="match status" value="1"/>
</dbReference>
<dbReference type="AlphaFoldDB" id="A0A2T7C312"/>
<dbReference type="Gene3D" id="1.20.1280.50">
    <property type="match status" value="1"/>
</dbReference>
<accession>A0A2T7C312</accession>
<dbReference type="SUPFAM" id="SSF81383">
    <property type="entry name" value="F-box domain"/>
    <property type="match status" value="1"/>
</dbReference>
<name>A0A2T7C312_9POAL</name>
<dbReference type="EMBL" id="CM009757">
    <property type="protein sequence ID" value="PUZ37720.1"/>
    <property type="molecule type" value="Genomic_DNA"/>
</dbReference>
<dbReference type="InterPro" id="IPR001810">
    <property type="entry name" value="F-box_dom"/>
</dbReference>
<evidence type="ECO:0000259" key="1">
    <source>
        <dbReference type="SMART" id="SM00256"/>
    </source>
</evidence>
<evidence type="ECO:0000313" key="3">
    <source>
        <dbReference type="Proteomes" id="UP000244336"/>
    </source>
</evidence>
<dbReference type="Proteomes" id="UP000244336">
    <property type="component" value="Chromosome 9"/>
</dbReference>
<evidence type="ECO:0000313" key="2">
    <source>
        <dbReference type="EMBL" id="PUZ37720.1"/>
    </source>
</evidence>
<sequence>MDQPEESLPSRAALLPDDMIADILTRLAPRGLAVARAVCMSWRAAVGGGRLLRADLLPLSLAGIFLNFKYHRSPELFSRPSTCPRVSGQMGYLPHPVTNFTRACILGHCNGLLLLDVDDHVANPATRAWAPEVISFPHVKFYWKPSLLVYPTVAEAEWPSPRCVLRVFSSRVNRWEERSFIREATILGMHRASVERPYSTCSRGALYAFCQAYYVMRISMSRNKYRAIKPPVSFYENAEVYLGKSEKGVYIATCDHHGLLQVWMLDESCGRMERFMKHNCNLMYVLRQNYYLQASGPWVLQNVNYNLYRDHLFPNSIKAALVEEKYDWDSDNDNVFLGNEDRAERHHCGHHWNSSKVQDLGNMYPTEYEYFADMWPDIDVSFPYMPSWT</sequence>
<keyword evidence="3" id="KW-1185">Reference proteome</keyword>
<dbReference type="PANTHER" id="PTHR34591">
    <property type="entry name" value="OS03G0653100 PROTEIN-RELATED"/>
    <property type="match status" value="1"/>
</dbReference>
<proteinExistence type="predicted"/>
<dbReference type="PANTHER" id="PTHR34591:SF29">
    <property type="entry name" value="F-BOX DOMAIN-CONTAINING PROTEIN"/>
    <property type="match status" value="1"/>
</dbReference>